<dbReference type="AlphaFoldDB" id="A0A6N8SEM7"/>
<organism evidence="1 2">
    <name type="scientific">Shinella kummerowiae</name>
    <dbReference type="NCBI Taxonomy" id="417745"/>
    <lineage>
        <taxon>Bacteria</taxon>
        <taxon>Pseudomonadati</taxon>
        <taxon>Pseudomonadota</taxon>
        <taxon>Alphaproteobacteria</taxon>
        <taxon>Hyphomicrobiales</taxon>
        <taxon>Rhizobiaceae</taxon>
        <taxon>Shinella</taxon>
    </lineage>
</organism>
<comment type="caution">
    <text evidence="1">The sequence shown here is derived from an EMBL/GenBank/DDBJ whole genome shotgun (WGS) entry which is preliminary data.</text>
</comment>
<reference evidence="1 2" key="1">
    <citation type="submission" date="2019-12" db="EMBL/GenBank/DDBJ databases">
        <title>Shinella kummerowiae sp. nov., a symbiotic bacterium isolated from root nodules of the herbal legume Kummerowia stipulacea.</title>
        <authorList>
            <person name="Gao J."/>
        </authorList>
    </citation>
    <scope>NUCLEOTIDE SEQUENCE [LARGE SCALE GENOMIC DNA]</scope>
    <source>
        <strain evidence="1 2">CCBAU 25048</strain>
    </source>
</reference>
<keyword evidence="2" id="KW-1185">Reference proteome</keyword>
<gene>
    <name evidence="1" type="ORF">GR138_12690</name>
</gene>
<protein>
    <submittedName>
        <fullName evidence="1">Uncharacterized protein</fullName>
    </submittedName>
</protein>
<evidence type="ECO:0000313" key="1">
    <source>
        <dbReference type="EMBL" id="MXN46048.1"/>
    </source>
</evidence>
<accession>A0A6N8SEM7</accession>
<dbReference type="OrthoDB" id="8358452at2"/>
<evidence type="ECO:0000313" key="2">
    <source>
        <dbReference type="Proteomes" id="UP000435802"/>
    </source>
</evidence>
<dbReference type="EMBL" id="WUMK01000004">
    <property type="protein sequence ID" value="MXN46048.1"/>
    <property type="molecule type" value="Genomic_DNA"/>
</dbReference>
<name>A0A6N8SEM7_9HYPH</name>
<dbReference type="Proteomes" id="UP000435802">
    <property type="component" value="Unassembled WGS sequence"/>
</dbReference>
<proteinExistence type="predicted"/>
<dbReference type="RefSeq" id="WP_160859596.1">
    <property type="nucleotide sequence ID" value="NZ_WUMK01000004.1"/>
</dbReference>
<sequence length="212" mass="22815">MGWLPDNVIEALQTSHQLGIFLRVNTDPALHLWFGDDEVPIGFDSIDPDGTVYQGGGRLLGIPSLEILVNGTSDAVDFTISGIDPATGAAMLDSIPPVRGALVQLGITTMDQYHQPMSAIIPLWTGVASHPKEARVPVGEGETPTLSLSLAVVAGENMRSRKSSSLWSEPQQIEVSRQLREGTANASLPDDLFCSQTGRLSRGVQPTWPRYN</sequence>